<reference evidence="2 3" key="1">
    <citation type="submission" date="2019-08" db="EMBL/GenBank/DDBJ databases">
        <authorList>
            <person name="Alioto T."/>
            <person name="Alioto T."/>
            <person name="Gomez Garrido J."/>
        </authorList>
    </citation>
    <scope>NUCLEOTIDE SEQUENCE [LARGE SCALE GENOMIC DNA]</scope>
</reference>
<evidence type="ECO:0000313" key="3">
    <source>
        <dbReference type="Proteomes" id="UP000325440"/>
    </source>
</evidence>
<dbReference type="AlphaFoldDB" id="A0A5E4NR14"/>
<evidence type="ECO:0000256" key="1">
    <source>
        <dbReference type="SAM" id="Coils"/>
    </source>
</evidence>
<protein>
    <submittedName>
        <fullName evidence="2">Ribonuclease H-like domain</fullName>
    </submittedName>
</protein>
<dbReference type="InterPro" id="IPR044925">
    <property type="entry name" value="His-Me_finger_sf"/>
</dbReference>
<dbReference type="PANTHER" id="PTHR31511:SF12">
    <property type="entry name" value="RHO TERMINATION FACTOR N-TERMINAL DOMAIN-CONTAINING PROTEIN"/>
    <property type="match status" value="1"/>
</dbReference>
<dbReference type="OrthoDB" id="6630693at2759"/>
<dbReference type="EMBL" id="CABPRJ010002516">
    <property type="protein sequence ID" value="VVC46441.1"/>
    <property type="molecule type" value="Genomic_DNA"/>
</dbReference>
<evidence type="ECO:0000313" key="2">
    <source>
        <dbReference type="EMBL" id="VVC46441.1"/>
    </source>
</evidence>
<sequence length="251" mass="29791">MNIYMCKYNPLRGASYIKLPKIISDKKAIINIKNKDNKCFLWSALVLAALHPQHKHAYRVSKYKEWENEFNEKSLTDHEEYCKTNKCAKSILPNISDRIPQFEKYNHYYKVPFVIYADFESMLPKIDKCQPCDTTSYTKKYQKHLPVSLCFNVNDLPPILVKRNRIFNETIDYCQSKIKGGSIVENKNEKERLDLENIEKEIEYFKKQLDEKQKEKPMFIEDHEDNMEKIRDHDHLTGKYRGAAHSICNLN</sequence>
<keyword evidence="1" id="KW-0175">Coiled coil</keyword>
<dbReference type="PANTHER" id="PTHR31511">
    <property type="entry name" value="PROTEIN CBG23764"/>
    <property type="match status" value="1"/>
</dbReference>
<dbReference type="Proteomes" id="UP000325440">
    <property type="component" value="Unassembled WGS sequence"/>
</dbReference>
<organism evidence="2 3">
    <name type="scientific">Cinara cedri</name>
    <dbReference type="NCBI Taxonomy" id="506608"/>
    <lineage>
        <taxon>Eukaryota</taxon>
        <taxon>Metazoa</taxon>
        <taxon>Ecdysozoa</taxon>
        <taxon>Arthropoda</taxon>
        <taxon>Hexapoda</taxon>
        <taxon>Insecta</taxon>
        <taxon>Pterygota</taxon>
        <taxon>Neoptera</taxon>
        <taxon>Paraneoptera</taxon>
        <taxon>Hemiptera</taxon>
        <taxon>Sternorrhyncha</taxon>
        <taxon>Aphidomorpha</taxon>
        <taxon>Aphidoidea</taxon>
        <taxon>Aphididae</taxon>
        <taxon>Lachninae</taxon>
        <taxon>Cinara</taxon>
    </lineage>
</organism>
<gene>
    <name evidence="2" type="ORF">CINCED_3A025413</name>
</gene>
<accession>A0A5E4NR14</accession>
<keyword evidence="3" id="KW-1185">Reference proteome</keyword>
<feature type="coiled-coil region" evidence="1">
    <location>
        <begin position="188"/>
        <end position="215"/>
    </location>
</feature>
<name>A0A5E4NR14_9HEMI</name>
<proteinExistence type="predicted"/>
<dbReference type="SUPFAM" id="SSF54060">
    <property type="entry name" value="His-Me finger endonucleases"/>
    <property type="match status" value="1"/>
</dbReference>